<reference evidence="2 3" key="1">
    <citation type="submission" date="2016-11" db="EMBL/GenBank/DDBJ databases">
        <authorList>
            <consortium name="Pathogen Informatics"/>
        </authorList>
    </citation>
    <scope>NUCLEOTIDE SEQUENCE [LARGE SCALE GENOMIC DNA]</scope>
    <source>
        <strain evidence="2 3">696</strain>
    </source>
</reference>
<dbReference type="InterPro" id="IPR016181">
    <property type="entry name" value="Acyl_CoA_acyltransferase"/>
</dbReference>
<dbReference type="GeneID" id="93381777"/>
<name>A0AB74FFT1_9MYCO</name>
<evidence type="ECO:0000313" key="3">
    <source>
        <dbReference type="Proteomes" id="UP000184831"/>
    </source>
</evidence>
<dbReference type="PANTHER" id="PTHR43441:SF3">
    <property type="entry name" value="ACETYLTRANSFERASE"/>
    <property type="match status" value="1"/>
</dbReference>
<dbReference type="PANTHER" id="PTHR43441">
    <property type="entry name" value="RIBOSOMAL-PROTEIN-SERINE ACETYLTRANSFERASE"/>
    <property type="match status" value="1"/>
</dbReference>
<organism evidence="2 3">
    <name type="scientific">Mycobacteroides abscessus subsp. abscessus</name>
    <dbReference type="NCBI Taxonomy" id="1185650"/>
    <lineage>
        <taxon>Bacteria</taxon>
        <taxon>Bacillati</taxon>
        <taxon>Actinomycetota</taxon>
        <taxon>Actinomycetes</taxon>
        <taxon>Mycobacteriales</taxon>
        <taxon>Mycobacteriaceae</taxon>
        <taxon>Mycobacteroides</taxon>
        <taxon>Mycobacteroides abscessus</taxon>
    </lineage>
</organism>
<proteinExistence type="predicted"/>
<feature type="domain" description="N-acetyltransferase" evidence="1">
    <location>
        <begin position="40"/>
        <end position="194"/>
    </location>
</feature>
<gene>
    <name evidence="2" type="ORF">SAMEA2152244_03615</name>
</gene>
<dbReference type="EMBL" id="FSQE01000007">
    <property type="protein sequence ID" value="SIN24865.1"/>
    <property type="molecule type" value="Genomic_DNA"/>
</dbReference>
<dbReference type="AlphaFoldDB" id="A0AB74FFT1"/>
<dbReference type="PROSITE" id="PS51186">
    <property type="entry name" value="GNAT"/>
    <property type="match status" value="1"/>
</dbReference>
<dbReference type="GO" id="GO:1990189">
    <property type="term" value="F:protein N-terminal-serine acetyltransferase activity"/>
    <property type="evidence" value="ECO:0007669"/>
    <property type="project" value="TreeGrafter"/>
</dbReference>
<dbReference type="Pfam" id="PF13302">
    <property type="entry name" value="Acetyltransf_3"/>
    <property type="match status" value="1"/>
</dbReference>
<protein>
    <submittedName>
        <fullName evidence="2">Acetyltransferase</fullName>
    </submittedName>
</protein>
<dbReference type="GO" id="GO:0008999">
    <property type="term" value="F:protein-N-terminal-alanine acetyltransferase activity"/>
    <property type="evidence" value="ECO:0007669"/>
    <property type="project" value="TreeGrafter"/>
</dbReference>
<dbReference type="GO" id="GO:0005737">
    <property type="term" value="C:cytoplasm"/>
    <property type="evidence" value="ECO:0007669"/>
    <property type="project" value="TreeGrafter"/>
</dbReference>
<evidence type="ECO:0000313" key="2">
    <source>
        <dbReference type="EMBL" id="SIN24865.1"/>
    </source>
</evidence>
<dbReference type="InterPro" id="IPR000182">
    <property type="entry name" value="GNAT_dom"/>
</dbReference>
<dbReference type="RefSeq" id="WP_021268867.1">
    <property type="nucleotide sequence ID" value="NZ_AP028613.1"/>
</dbReference>
<evidence type="ECO:0000259" key="1">
    <source>
        <dbReference type="PROSITE" id="PS51186"/>
    </source>
</evidence>
<accession>A0AB74FFT1</accession>
<dbReference type="Proteomes" id="UP000184831">
    <property type="component" value="Unassembled WGS sequence"/>
</dbReference>
<dbReference type="InterPro" id="IPR051908">
    <property type="entry name" value="Ribosomal_N-acetyltransferase"/>
</dbReference>
<dbReference type="SUPFAM" id="SSF55729">
    <property type="entry name" value="Acyl-CoA N-acyltransferases (Nat)"/>
    <property type="match status" value="1"/>
</dbReference>
<sequence length="197" mass="21425">MSDKQNGVPDSSGPFSHAVPQERIVADEFVMRRWRVGDVSAMHEAVTSSYGHLHPWMRWLAEPMTIEGAQAFIDSAARGWPTSSGDCNYGIFDAREAVLGGLGLHDCVGPGALEIGYWCHVAHTGQGLITRCVAALTEAALALPGVDRVEIRCDIANVRSVAVPKRLGYRLVERYERPVCTPAESGIGMVWVKASHQ</sequence>
<dbReference type="Gene3D" id="3.40.630.30">
    <property type="match status" value="1"/>
</dbReference>
<comment type="caution">
    <text evidence="2">The sequence shown here is derived from an EMBL/GenBank/DDBJ whole genome shotgun (WGS) entry which is preliminary data.</text>
</comment>